<comment type="catalytic activity">
    <reaction evidence="1">
        <text>Hydrolysis of terminal non-reducing N-acetyl-D-hexosamine residues in N-acetyl-beta-D-hexosaminides.</text>
        <dbReference type="EC" id="3.2.1.52"/>
    </reaction>
</comment>
<dbReference type="GO" id="GO:0005975">
    <property type="term" value="P:carbohydrate metabolic process"/>
    <property type="evidence" value="ECO:0007669"/>
    <property type="project" value="InterPro"/>
</dbReference>
<dbReference type="GO" id="GO:0030203">
    <property type="term" value="P:glycosaminoglycan metabolic process"/>
    <property type="evidence" value="ECO:0007669"/>
    <property type="project" value="TreeGrafter"/>
</dbReference>
<dbReference type="InterPro" id="IPR015882">
    <property type="entry name" value="HEX_bac_N"/>
</dbReference>
<gene>
    <name evidence="8" type="primary">exoI_8</name>
    <name evidence="8" type="ORF">SDC9_102063</name>
</gene>
<evidence type="ECO:0000256" key="2">
    <source>
        <dbReference type="ARBA" id="ARBA00006285"/>
    </source>
</evidence>
<keyword evidence="5 8" id="KW-0326">Glycosidase</keyword>
<dbReference type="SUPFAM" id="SSF51445">
    <property type="entry name" value="(Trans)glycosidases"/>
    <property type="match status" value="1"/>
</dbReference>
<comment type="similarity">
    <text evidence="2">Belongs to the glycosyl hydrolase 20 family.</text>
</comment>
<dbReference type="PANTHER" id="PTHR22600">
    <property type="entry name" value="BETA-HEXOSAMINIDASE"/>
    <property type="match status" value="1"/>
</dbReference>
<comment type="caution">
    <text evidence="8">The sequence shown here is derived from an EMBL/GenBank/DDBJ whole genome shotgun (WGS) entry which is preliminary data.</text>
</comment>
<dbReference type="PIRSF" id="PIRSF001093">
    <property type="entry name" value="B-hxosamndse_ab_euk"/>
    <property type="match status" value="1"/>
</dbReference>
<dbReference type="SUPFAM" id="SSF55545">
    <property type="entry name" value="beta-N-acetylhexosaminidase-like domain"/>
    <property type="match status" value="1"/>
</dbReference>
<dbReference type="InterPro" id="IPR015883">
    <property type="entry name" value="Glyco_hydro_20_cat"/>
</dbReference>
<dbReference type="AlphaFoldDB" id="A0A645AQA2"/>
<accession>A0A645AQA2</accession>
<dbReference type="InterPro" id="IPR017853">
    <property type="entry name" value="GH"/>
</dbReference>
<dbReference type="PANTHER" id="PTHR22600:SF57">
    <property type="entry name" value="BETA-N-ACETYLHEXOSAMINIDASE"/>
    <property type="match status" value="1"/>
</dbReference>
<name>A0A645AQA2_9ZZZZ</name>
<dbReference type="Pfam" id="PF00728">
    <property type="entry name" value="Glyco_hydro_20"/>
    <property type="match status" value="1"/>
</dbReference>
<dbReference type="Pfam" id="PF02838">
    <property type="entry name" value="Glyco_hydro_20b"/>
    <property type="match status" value="1"/>
</dbReference>
<dbReference type="EMBL" id="VSSQ01015196">
    <property type="protein sequence ID" value="MPM55269.1"/>
    <property type="molecule type" value="Genomic_DNA"/>
</dbReference>
<dbReference type="CDD" id="cd06563">
    <property type="entry name" value="GH20_chitobiase-like"/>
    <property type="match status" value="1"/>
</dbReference>
<dbReference type="InterPro" id="IPR029018">
    <property type="entry name" value="Hex-like_dom2"/>
</dbReference>
<proteinExistence type="inferred from homology"/>
<dbReference type="Gene3D" id="3.30.379.10">
    <property type="entry name" value="Chitobiase/beta-hexosaminidase domain 2-like"/>
    <property type="match status" value="1"/>
</dbReference>
<dbReference type="EC" id="3.2.1.52" evidence="3"/>
<evidence type="ECO:0000256" key="4">
    <source>
        <dbReference type="ARBA" id="ARBA00022801"/>
    </source>
</evidence>
<evidence type="ECO:0000256" key="3">
    <source>
        <dbReference type="ARBA" id="ARBA00012663"/>
    </source>
</evidence>
<evidence type="ECO:0000259" key="7">
    <source>
        <dbReference type="Pfam" id="PF02838"/>
    </source>
</evidence>
<organism evidence="8">
    <name type="scientific">bioreactor metagenome</name>
    <dbReference type="NCBI Taxonomy" id="1076179"/>
    <lineage>
        <taxon>unclassified sequences</taxon>
        <taxon>metagenomes</taxon>
        <taxon>ecological metagenomes</taxon>
    </lineage>
</organism>
<dbReference type="GO" id="GO:0004563">
    <property type="term" value="F:beta-N-acetylhexosaminidase activity"/>
    <property type="evidence" value="ECO:0007669"/>
    <property type="project" value="UniProtKB-EC"/>
</dbReference>
<reference evidence="8" key="1">
    <citation type="submission" date="2019-08" db="EMBL/GenBank/DDBJ databases">
        <authorList>
            <person name="Kucharzyk K."/>
            <person name="Murdoch R.W."/>
            <person name="Higgins S."/>
            <person name="Loffler F."/>
        </authorList>
    </citation>
    <scope>NUCLEOTIDE SEQUENCE</scope>
</reference>
<keyword evidence="4 8" id="KW-0378">Hydrolase</keyword>
<dbReference type="Gene3D" id="3.20.20.80">
    <property type="entry name" value="Glycosidases"/>
    <property type="match status" value="1"/>
</dbReference>
<protein>
    <recommendedName>
        <fullName evidence="3">beta-N-acetylhexosaminidase</fullName>
        <ecNumber evidence="3">3.2.1.52</ecNumber>
    </recommendedName>
</protein>
<dbReference type="InterPro" id="IPR025705">
    <property type="entry name" value="Beta_hexosaminidase_sua/sub"/>
</dbReference>
<feature type="domain" description="Glycoside hydrolase family 20 catalytic" evidence="6">
    <location>
        <begin position="81"/>
        <end position="428"/>
    </location>
</feature>
<dbReference type="PRINTS" id="PR00738">
    <property type="entry name" value="GLHYDRLASE20"/>
</dbReference>
<dbReference type="GO" id="GO:0016020">
    <property type="term" value="C:membrane"/>
    <property type="evidence" value="ECO:0007669"/>
    <property type="project" value="TreeGrafter"/>
</dbReference>
<evidence type="ECO:0000313" key="8">
    <source>
        <dbReference type="EMBL" id="MPM55269.1"/>
    </source>
</evidence>
<feature type="domain" description="Beta-hexosaminidase bacterial type N-terminal" evidence="7">
    <location>
        <begin position="4"/>
        <end position="40"/>
    </location>
</feature>
<sequence>MSRDGAYLLEVREGRIVLTGANPAGLFHAVQTLIQLMPVPSQSSAQAFAQATAQPVEAQRQGNFAGELQISPITVLDFPRFEYRGMHLDVVRHIYSVDYIKQYLDYMALHKMNYFHWHLTDDQGWRMESKSHPKLNEKGAWRAGTIIGIFPGTGVDSTRYGGYYTIGQMKEIIEYAAQRYITIVPEIDVPGHSMAIIATYPQFSTTPHIPKEPAITWGIFNRQNNVLAPSDEVFAFLEDVFNELMDVFPGQYIHIGADECAKKWWEESPETQQYMKDHGIEDENALQKYFAQRIADVVHARGRKFVGWDEMLDDGLVEGAVVMSWRNAENGYKAAGQGHKAILTPMRHSYFNIAQKENEDSLCHRQWVVTLDDVYNFEPVPENTPAEVVSNILGGQGCMWTEYFPHRQRLEYGIFPRMSAIAEVYWSSPQKKNWPRFQLKLVDQFDRYDLWGANYSTEIFRSSKYNRQ</sequence>
<evidence type="ECO:0000256" key="5">
    <source>
        <dbReference type="ARBA" id="ARBA00023295"/>
    </source>
</evidence>
<evidence type="ECO:0000256" key="1">
    <source>
        <dbReference type="ARBA" id="ARBA00001231"/>
    </source>
</evidence>
<evidence type="ECO:0000259" key="6">
    <source>
        <dbReference type="Pfam" id="PF00728"/>
    </source>
</evidence>